<evidence type="ECO:0000313" key="3">
    <source>
        <dbReference type="Proteomes" id="UP000652761"/>
    </source>
</evidence>
<organism evidence="2 3">
    <name type="scientific">Colocasia esculenta</name>
    <name type="common">Wild taro</name>
    <name type="synonym">Arum esculentum</name>
    <dbReference type="NCBI Taxonomy" id="4460"/>
    <lineage>
        <taxon>Eukaryota</taxon>
        <taxon>Viridiplantae</taxon>
        <taxon>Streptophyta</taxon>
        <taxon>Embryophyta</taxon>
        <taxon>Tracheophyta</taxon>
        <taxon>Spermatophyta</taxon>
        <taxon>Magnoliopsida</taxon>
        <taxon>Liliopsida</taxon>
        <taxon>Araceae</taxon>
        <taxon>Aroideae</taxon>
        <taxon>Colocasieae</taxon>
        <taxon>Colocasia</taxon>
    </lineage>
</organism>
<comment type="caution">
    <text evidence="2">The sequence shown here is derived from an EMBL/GenBank/DDBJ whole genome shotgun (WGS) entry which is preliminary data.</text>
</comment>
<name>A0A843VF95_COLES</name>
<feature type="non-terminal residue" evidence="2">
    <location>
        <position position="1"/>
    </location>
</feature>
<protein>
    <submittedName>
        <fullName evidence="2">Uncharacterized protein</fullName>
    </submittedName>
</protein>
<dbReference type="Proteomes" id="UP000652761">
    <property type="component" value="Unassembled WGS sequence"/>
</dbReference>
<reference evidence="2" key="1">
    <citation type="submission" date="2017-07" db="EMBL/GenBank/DDBJ databases">
        <title>Taro Niue Genome Assembly and Annotation.</title>
        <authorList>
            <person name="Atibalentja N."/>
            <person name="Keating K."/>
            <person name="Fields C.J."/>
        </authorList>
    </citation>
    <scope>NUCLEOTIDE SEQUENCE</scope>
    <source>
        <strain evidence="2">Niue_2</strain>
        <tissue evidence="2">Leaf</tissue>
    </source>
</reference>
<gene>
    <name evidence="2" type="ORF">Taro_023699</name>
</gene>
<evidence type="ECO:0000256" key="1">
    <source>
        <dbReference type="SAM" id="MobiDB-lite"/>
    </source>
</evidence>
<dbReference type="EMBL" id="NMUH01001302">
    <property type="protein sequence ID" value="MQL91093.1"/>
    <property type="molecule type" value="Genomic_DNA"/>
</dbReference>
<evidence type="ECO:0000313" key="2">
    <source>
        <dbReference type="EMBL" id="MQL91093.1"/>
    </source>
</evidence>
<feature type="region of interest" description="Disordered" evidence="1">
    <location>
        <begin position="1"/>
        <end position="24"/>
    </location>
</feature>
<keyword evidence="3" id="KW-1185">Reference proteome</keyword>
<feature type="compositionally biased region" description="Pro residues" evidence="1">
    <location>
        <begin position="1"/>
        <end position="10"/>
    </location>
</feature>
<dbReference type="AlphaFoldDB" id="A0A843VF95"/>
<accession>A0A843VF95</accession>
<sequence length="50" mass="5262">SGEFTPPHPRVPGSGQSTPSPHTVVGSVLEDAISLHEGKGIFHESTLREV</sequence>
<proteinExistence type="predicted"/>